<keyword evidence="3" id="KW-1185">Reference proteome</keyword>
<protein>
    <submittedName>
        <fullName evidence="1">Uncharacterized protein</fullName>
    </submittedName>
</protein>
<gene>
    <name evidence="1" type="ORF">C1SCF055_LOCUS7336</name>
</gene>
<evidence type="ECO:0000313" key="3">
    <source>
        <dbReference type="Proteomes" id="UP001152797"/>
    </source>
</evidence>
<dbReference type="EMBL" id="CAMXCT020000480">
    <property type="protein sequence ID" value="CAL1132759.1"/>
    <property type="molecule type" value="Genomic_DNA"/>
</dbReference>
<evidence type="ECO:0000313" key="1">
    <source>
        <dbReference type="EMBL" id="CAI3979384.1"/>
    </source>
</evidence>
<dbReference type="AlphaFoldDB" id="A0A9P1FJF1"/>
<organism evidence="1">
    <name type="scientific">Cladocopium goreaui</name>
    <dbReference type="NCBI Taxonomy" id="2562237"/>
    <lineage>
        <taxon>Eukaryota</taxon>
        <taxon>Sar</taxon>
        <taxon>Alveolata</taxon>
        <taxon>Dinophyceae</taxon>
        <taxon>Suessiales</taxon>
        <taxon>Symbiodiniaceae</taxon>
        <taxon>Cladocopium</taxon>
    </lineage>
</organism>
<comment type="caution">
    <text evidence="1">The sequence shown here is derived from an EMBL/GenBank/DDBJ whole genome shotgun (WGS) entry which is preliminary data.</text>
</comment>
<reference evidence="1" key="1">
    <citation type="submission" date="2022-10" db="EMBL/GenBank/DDBJ databases">
        <authorList>
            <person name="Chen Y."/>
            <person name="Dougan E. K."/>
            <person name="Chan C."/>
            <person name="Rhodes N."/>
            <person name="Thang M."/>
        </authorList>
    </citation>
    <scope>NUCLEOTIDE SEQUENCE</scope>
</reference>
<dbReference type="Proteomes" id="UP001152797">
    <property type="component" value="Unassembled WGS sequence"/>
</dbReference>
<evidence type="ECO:0000313" key="2">
    <source>
        <dbReference type="EMBL" id="CAL1132759.1"/>
    </source>
</evidence>
<proteinExistence type="predicted"/>
<reference evidence="2" key="2">
    <citation type="submission" date="2024-04" db="EMBL/GenBank/DDBJ databases">
        <authorList>
            <person name="Chen Y."/>
            <person name="Shah S."/>
            <person name="Dougan E. K."/>
            <person name="Thang M."/>
            <person name="Chan C."/>
        </authorList>
    </citation>
    <scope>NUCLEOTIDE SEQUENCE [LARGE SCALE GENOMIC DNA]</scope>
</reference>
<name>A0A9P1FJF1_9DINO</name>
<accession>A0A9P1FJF1</accession>
<sequence>MPKASPCILLRNQLVGEDQPTCQDEATVRSLLGGALRWKVKVRHIPRRRDIEPDPETSCITPLRAMATGATSSSTATTDGKVLVPGPQACRTTVTILEAVTGGGFGSQIPARFTTWQEEDGPCTDKTVARWIENVQIPIIFVVSLAFVSRRQRPEKVIRALEFLARVFRSVTVQPELDMKVESFMNGAGRMIKIVYRHLCSVECAERAEEMWEALRYQYSMLIVDGGTVRDLHIKMTTTTITGLGSLNKTHPPVGSIIDRLRNKGKFLEVNQMRWSRKPIEGQDLFSDWVNLKYSLALERAAAVTHLQTTMMLSSILHAWLRNFRLKDINNLMVWRIVQVMRILTAVFDAPEDLWALGGYHIMMADNGSFHEVNARHTAFSNMRNYLTTGATHIASWDVPLMPQDGRLPKPPIKPPFWDAEPIEMRPPDEVAADQARQQTAEVKTKAMPKRPAARPCRPLVLHPATLDPPGRQRLKQSRDRNLRVIPALPFGFTEKTAENRDYRDSNVRTRYWMERDGEMFLLSIMQGPAAGNSPDVSTWQQYLRMYRYIVAKWELAKKGSFLTAASRMLLIGPHNVDVANGTDVGGLRRRIASSIGGEIVDRPHTPKDGDNLSGKFRKGTIVLITDLRNQVCTATCANDVGMGLQDTGWEIVLFKIHESKCPLPLEKFIDTLDKAMMFLKEKSQEGDVTVHVWLSLQFVLGQNPPGHTWSWSTTSLQKD</sequence>
<dbReference type="EMBL" id="CAMXCT030000480">
    <property type="protein sequence ID" value="CAL4766696.1"/>
    <property type="molecule type" value="Genomic_DNA"/>
</dbReference>
<dbReference type="EMBL" id="CAMXCT010000480">
    <property type="protein sequence ID" value="CAI3979384.1"/>
    <property type="molecule type" value="Genomic_DNA"/>
</dbReference>